<dbReference type="InterPro" id="IPR001789">
    <property type="entry name" value="Sig_transdc_resp-reg_receiver"/>
</dbReference>
<organism evidence="9 10">
    <name type="scientific">Belliella alkalica</name>
    <dbReference type="NCBI Taxonomy" id="1730871"/>
    <lineage>
        <taxon>Bacteria</taxon>
        <taxon>Pseudomonadati</taxon>
        <taxon>Bacteroidota</taxon>
        <taxon>Cytophagia</taxon>
        <taxon>Cytophagales</taxon>
        <taxon>Cyclobacteriaceae</taxon>
        <taxon>Belliella</taxon>
    </lineage>
</organism>
<evidence type="ECO:0000313" key="9">
    <source>
        <dbReference type="EMBL" id="MCH7412116.1"/>
    </source>
</evidence>
<dbReference type="Gene3D" id="2.40.50.1020">
    <property type="entry name" value="LytTr DNA-binding domain"/>
    <property type="match status" value="1"/>
</dbReference>
<evidence type="ECO:0000256" key="1">
    <source>
        <dbReference type="ARBA" id="ARBA00022553"/>
    </source>
</evidence>
<proteinExistence type="predicted"/>
<dbReference type="PANTHER" id="PTHR48111">
    <property type="entry name" value="REGULATOR OF RPOS"/>
    <property type="match status" value="1"/>
</dbReference>
<keyword evidence="3" id="KW-0805">Transcription regulation</keyword>
<keyword evidence="1" id="KW-0597">Phosphoprotein</keyword>
<evidence type="ECO:0000259" key="8">
    <source>
        <dbReference type="PROSITE" id="PS50930"/>
    </source>
</evidence>
<dbReference type="PANTHER" id="PTHR48111:SF1">
    <property type="entry name" value="TWO-COMPONENT RESPONSE REGULATOR ORR33"/>
    <property type="match status" value="1"/>
</dbReference>
<dbReference type="RefSeq" id="WP_241409506.1">
    <property type="nucleotide sequence ID" value="NZ_JAKZGO010000001.1"/>
</dbReference>
<evidence type="ECO:0000256" key="5">
    <source>
        <dbReference type="ARBA" id="ARBA00023163"/>
    </source>
</evidence>
<keyword evidence="10" id="KW-1185">Reference proteome</keyword>
<evidence type="ECO:0000256" key="3">
    <source>
        <dbReference type="ARBA" id="ARBA00023015"/>
    </source>
</evidence>
<evidence type="ECO:0000313" key="10">
    <source>
        <dbReference type="Proteomes" id="UP001165430"/>
    </source>
</evidence>
<dbReference type="Pfam" id="PF00072">
    <property type="entry name" value="Response_reg"/>
    <property type="match status" value="1"/>
</dbReference>
<dbReference type="Pfam" id="PF04397">
    <property type="entry name" value="LytTR"/>
    <property type="match status" value="1"/>
</dbReference>
<dbReference type="InterPro" id="IPR011006">
    <property type="entry name" value="CheY-like_superfamily"/>
</dbReference>
<gene>
    <name evidence="9" type="ORF">MM213_01365</name>
</gene>
<keyword evidence="5" id="KW-0804">Transcription</keyword>
<dbReference type="EMBL" id="JAKZGO010000001">
    <property type="protein sequence ID" value="MCH7412116.1"/>
    <property type="molecule type" value="Genomic_DNA"/>
</dbReference>
<comment type="caution">
    <text evidence="6">Lacks conserved residue(s) required for the propagation of feature annotation.</text>
</comment>
<accession>A0ABS9V6S2</accession>
<keyword evidence="4" id="KW-0238">DNA-binding</keyword>
<dbReference type="Proteomes" id="UP001165430">
    <property type="component" value="Unassembled WGS sequence"/>
</dbReference>
<evidence type="ECO:0000256" key="4">
    <source>
        <dbReference type="ARBA" id="ARBA00023125"/>
    </source>
</evidence>
<keyword evidence="2" id="KW-0902">Two-component regulatory system</keyword>
<dbReference type="InterPro" id="IPR039420">
    <property type="entry name" value="WalR-like"/>
</dbReference>
<feature type="domain" description="Response regulatory" evidence="7">
    <location>
        <begin position="3"/>
        <end position="118"/>
    </location>
</feature>
<dbReference type="Gene3D" id="3.40.50.2300">
    <property type="match status" value="1"/>
</dbReference>
<protein>
    <submittedName>
        <fullName evidence="9">Response regulator</fullName>
    </submittedName>
</protein>
<comment type="caution">
    <text evidence="9">The sequence shown here is derived from an EMBL/GenBank/DDBJ whole genome shotgun (WGS) entry which is preliminary data.</text>
</comment>
<dbReference type="SMART" id="SM00448">
    <property type="entry name" value="REC"/>
    <property type="match status" value="1"/>
</dbReference>
<reference evidence="9" key="1">
    <citation type="submission" date="2022-03" db="EMBL/GenBank/DDBJ databases">
        <title>De novo assembled genomes of Belliella spp. (Cyclobacteriaceae) strains.</title>
        <authorList>
            <person name="Szabo A."/>
            <person name="Korponai K."/>
            <person name="Felfoldi T."/>
        </authorList>
    </citation>
    <scope>NUCLEOTIDE SEQUENCE</scope>
    <source>
        <strain evidence="9">DSM 111903</strain>
    </source>
</reference>
<sequence>MNRILLIEDDMVLTETIRELLEINGFDNIKSTNSDIEVENILTSFNPDLILMEIEFRYQNDGILIAEKIRQASSIPIIIISSLNDSNTIERVKKIKPEAYILKPFCKETLIITIELVLNNVNSKNRSTYQLQENHTYLYIKDKGWLRKVNVYEIDYIETAENHLRIISSNTEFILRCAIKELLFNLPNGIFVRVHKSFVVNIRNIDAINGKELKIGDHFIPIGKNHYSGLQKYITKINS</sequence>
<evidence type="ECO:0000259" key="7">
    <source>
        <dbReference type="PROSITE" id="PS50110"/>
    </source>
</evidence>
<dbReference type="InterPro" id="IPR007492">
    <property type="entry name" value="LytTR_DNA-bd_dom"/>
</dbReference>
<evidence type="ECO:0000256" key="2">
    <source>
        <dbReference type="ARBA" id="ARBA00023012"/>
    </source>
</evidence>
<dbReference type="SUPFAM" id="SSF52172">
    <property type="entry name" value="CheY-like"/>
    <property type="match status" value="1"/>
</dbReference>
<dbReference type="PROSITE" id="PS50110">
    <property type="entry name" value="RESPONSE_REGULATORY"/>
    <property type="match status" value="1"/>
</dbReference>
<name>A0ABS9V6S2_9BACT</name>
<dbReference type="SMART" id="SM00850">
    <property type="entry name" value="LytTR"/>
    <property type="match status" value="1"/>
</dbReference>
<dbReference type="PROSITE" id="PS50930">
    <property type="entry name" value="HTH_LYTTR"/>
    <property type="match status" value="1"/>
</dbReference>
<evidence type="ECO:0000256" key="6">
    <source>
        <dbReference type="PROSITE-ProRule" id="PRU00169"/>
    </source>
</evidence>
<feature type="domain" description="HTH LytTR-type" evidence="8">
    <location>
        <begin position="138"/>
        <end position="236"/>
    </location>
</feature>